<keyword evidence="1" id="KW-0812">Transmembrane</keyword>
<dbReference type="EMBL" id="JBHUMM010000043">
    <property type="protein sequence ID" value="MFD2673241.1"/>
    <property type="molecule type" value="Genomic_DNA"/>
</dbReference>
<keyword evidence="1" id="KW-0472">Membrane</keyword>
<proteinExistence type="predicted"/>
<evidence type="ECO:0000313" key="3">
    <source>
        <dbReference type="Proteomes" id="UP001597497"/>
    </source>
</evidence>
<evidence type="ECO:0000313" key="2">
    <source>
        <dbReference type="EMBL" id="MFD2673241.1"/>
    </source>
</evidence>
<gene>
    <name evidence="2" type="ORF">ACFSUC_16835</name>
</gene>
<feature type="transmembrane region" description="Helical" evidence="1">
    <location>
        <begin position="60"/>
        <end position="82"/>
    </location>
</feature>
<keyword evidence="3" id="KW-1185">Reference proteome</keyword>
<protein>
    <submittedName>
        <fullName evidence="2">Uncharacterized protein</fullName>
    </submittedName>
</protein>
<comment type="caution">
    <text evidence="2">The sequence shown here is derived from an EMBL/GenBank/DDBJ whole genome shotgun (WGS) entry which is preliminary data.</text>
</comment>
<dbReference type="RefSeq" id="WP_379930803.1">
    <property type="nucleotide sequence ID" value="NZ_JBHUMM010000043.1"/>
</dbReference>
<keyword evidence="1" id="KW-1133">Transmembrane helix</keyword>
<reference evidence="3" key="1">
    <citation type="journal article" date="2019" name="Int. J. Syst. Evol. Microbiol.">
        <title>The Global Catalogue of Microorganisms (GCM) 10K type strain sequencing project: providing services to taxonomists for standard genome sequencing and annotation.</title>
        <authorList>
            <consortium name="The Broad Institute Genomics Platform"/>
            <consortium name="The Broad Institute Genome Sequencing Center for Infectious Disease"/>
            <person name="Wu L."/>
            <person name="Ma J."/>
        </authorList>
    </citation>
    <scope>NUCLEOTIDE SEQUENCE [LARGE SCALE GENOMIC DNA]</scope>
    <source>
        <strain evidence="3">KCTC 33676</strain>
    </source>
</reference>
<organism evidence="2 3">
    <name type="scientific">Marinicrinis sediminis</name>
    <dbReference type="NCBI Taxonomy" id="1652465"/>
    <lineage>
        <taxon>Bacteria</taxon>
        <taxon>Bacillati</taxon>
        <taxon>Bacillota</taxon>
        <taxon>Bacilli</taxon>
        <taxon>Bacillales</taxon>
        <taxon>Paenibacillaceae</taxon>
    </lineage>
</organism>
<accession>A0ABW5REV7</accession>
<evidence type="ECO:0000256" key="1">
    <source>
        <dbReference type="SAM" id="Phobius"/>
    </source>
</evidence>
<feature type="transmembrane region" description="Helical" evidence="1">
    <location>
        <begin position="12"/>
        <end position="33"/>
    </location>
</feature>
<sequence length="89" mass="10366">MKPPKRRRKGYVLSVTLLMGMISVFWLLTSAYWHTASNESDPLNEYGQLDRLHETVQVSFTIDLLEIAMYGVAAGMIVYLFLQWRRRKG</sequence>
<dbReference type="Proteomes" id="UP001597497">
    <property type="component" value="Unassembled WGS sequence"/>
</dbReference>
<name>A0ABW5REV7_9BACL</name>